<dbReference type="STRING" id="570519.SAMN04488116_3254"/>
<keyword evidence="3" id="KW-1185">Reference proteome</keyword>
<keyword evidence="1" id="KW-0472">Membrane</keyword>
<evidence type="ECO:0000313" key="2">
    <source>
        <dbReference type="EMBL" id="SHH02423.1"/>
    </source>
</evidence>
<dbReference type="Proteomes" id="UP000184532">
    <property type="component" value="Unassembled WGS sequence"/>
</dbReference>
<dbReference type="EMBL" id="FQWL01000008">
    <property type="protein sequence ID" value="SHH02423.1"/>
    <property type="molecule type" value="Genomic_DNA"/>
</dbReference>
<gene>
    <name evidence="2" type="ORF">SAMN04488116_3254</name>
</gene>
<dbReference type="AlphaFoldDB" id="A0A1M5PMH5"/>
<proteinExistence type="predicted"/>
<feature type="transmembrane region" description="Helical" evidence="1">
    <location>
        <begin position="106"/>
        <end position="124"/>
    </location>
</feature>
<evidence type="ECO:0000256" key="1">
    <source>
        <dbReference type="SAM" id="Phobius"/>
    </source>
</evidence>
<keyword evidence="1" id="KW-1133">Transmembrane helix</keyword>
<evidence type="ECO:0000313" key="3">
    <source>
        <dbReference type="Proteomes" id="UP000184532"/>
    </source>
</evidence>
<sequence>MDKDKNLEKLIDQLMEEVPLDTPSVDFTSNVLKEVESVVDSKIKYKSLISKKTIAFVLAGLCLSLWYVGAWNGNMGEDGSLLVTYLTDSGKWASQFLSQFQFSKTLSYSIVAIGAMICFQSLLLKRYFTNRLVS</sequence>
<reference evidence="3" key="1">
    <citation type="submission" date="2016-11" db="EMBL/GenBank/DDBJ databases">
        <authorList>
            <person name="Varghese N."/>
            <person name="Submissions S."/>
        </authorList>
    </citation>
    <scope>NUCLEOTIDE SEQUENCE [LARGE SCALE GENOMIC DNA]</scope>
    <source>
        <strain evidence="3">DSM 22638</strain>
    </source>
</reference>
<feature type="transmembrane region" description="Helical" evidence="1">
    <location>
        <begin position="53"/>
        <end position="71"/>
    </location>
</feature>
<accession>A0A1M5PMH5</accession>
<organism evidence="2 3">
    <name type="scientific">Flagellimonas flava</name>
    <dbReference type="NCBI Taxonomy" id="570519"/>
    <lineage>
        <taxon>Bacteria</taxon>
        <taxon>Pseudomonadati</taxon>
        <taxon>Bacteroidota</taxon>
        <taxon>Flavobacteriia</taxon>
        <taxon>Flavobacteriales</taxon>
        <taxon>Flavobacteriaceae</taxon>
        <taxon>Flagellimonas</taxon>
    </lineage>
</organism>
<protein>
    <submittedName>
        <fullName evidence="2">Uncharacterized protein</fullName>
    </submittedName>
</protein>
<name>A0A1M5PMH5_9FLAO</name>
<keyword evidence="1" id="KW-0812">Transmembrane</keyword>
<dbReference type="OrthoDB" id="1442507at2"/>
<dbReference type="RefSeq" id="WP_073181555.1">
    <property type="nucleotide sequence ID" value="NZ_FQWL01000008.1"/>
</dbReference>